<keyword evidence="3" id="KW-0808">Transferase</keyword>
<proteinExistence type="inferred from homology"/>
<evidence type="ECO:0000313" key="3">
    <source>
        <dbReference type="EMBL" id="VAW32425.1"/>
    </source>
</evidence>
<dbReference type="Gene3D" id="1.10.3210.10">
    <property type="entry name" value="Hypothetical protein af1432"/>
    <property type="match status" value="1"/>
</dbReference>
<dbReference type="Pfam" id="PF04607">
    <property type="entry name" value="RelA_SpoT"/>
    <property type="match status" value="1"/>
</dbReference>
<dbReference type="InterPro" id="IPR006674">
    <property type="entry name" value="HD_domain"/>
</dbReference>
<dbReference type="GO" id="GO:0016301">
    <property type="term" value="F:kinase activity"/>
    <property type="evidence" value="ECO:0007669"/>
    <property type="project" value="UniProtKB-KW"/>
</dbReference>
<dbReference type="FunFam" id="1.10.3210.10:FF:000001">
    <property type="entry name" value="GTP pyrophosphokinase RelA"/>
    <property type="match status" value="1"/>
</dbReference>
<accession>A0A3B0UMU6</accession>
<dbReference type="GO" id="GO:0008728">
    <property type="term" value="F:GTP diphosphokinase activity"/>
    <property type="evidence" value="ECO:0007669"/>
    <property type="project" value="UniProtKB-EC"/>
</dbReference>
<feature type="domain" description="HD" evidence="2">
    <location>
        <begin position="50"/>
        <end position="148"/>
    </location>
</feature>
<dbReference type="PANTHER" id="PTHR21262">
    <property type="entry name" value="GUANOSINE-3',5'-BIS DIPHOSPHATE 3'-PYROPHOSPHOHYDROLASE"/>
    <property type="match status" value="1"/>
</dbReference>
<name>A0A3B0UMU6_9ZZZZ</name>
<gene>
    <name evidence="3" type="ORF">MNBD_CPR01-116</name>
</gene>
<dbReference type="SMART" id="SM00471">
    <property type="entry name" value="HDc"/>
    <property type="match status" value="1"/>
</dbReference>
<dbReference type="EMBL" id="UOEV01000048">
    <property type="protein sequence ID" value="VAW32425.1"/>
    <property type="molecule type" value="Genomic_DNA"/>
</dbReference>
<dbReference type="AlphaFoldDB" id="A0A3B0UMU6"/>
<dbReference type="InterPro" id="IPR043519">
    <property type="entry name" value="NT_sf"/>
</dbReference>
<dbReference type="SUPFAM" id="SSF109604">
    <property type="entry name" value="HD-domain/PDEase-like"/>
    <property type="match status" value="1"/>
</dbReference>
<evidence type="ECO:0000259" key="2">
    <source>
        <dbReference type="PROSITE" id="PS51831"/>
    </source>
</evidence>
<organism evidence="3">
    <name type="scientific">hydrothermal vent metagenome</name>
    <dbReference type="NCBI Taxonomy" id="652676"/>
    <lineage>
        <taxon>unclassified sequences</taxon>
        <taxon>metagenomes</taxon>
        <taxon>ecological metagenomes</taxon>
    </lineage>
</organism>
<dbReference type="Gene3D" id="3.30.460.10">
    <property type="entry name" value="Beta Polymerase, domain 2"/>
    <property type="match status" value="1"/>
</dbReference>
<dbReference type="SUPFAM" id="SSF81301">
    <property type="entry name" value="Nucleotidyltransferase"/>
    <property type="match status" value="1"/>
</dbReference>
<dbReference type="PANTHER" id="PTHR21262:SF31">
    <property type="entry name" value="GTP PYROPHOSPHOKINASE"/>
    <property type="match status" value="1"/>
</dbReference>
<dbReference type="Pfam" id="PF13328">
    <property type="entry name" value="HD_4"/>
    <property type="match status" value="1"/>
</dbReference>
<evidence type="ECO:0000256" key="1">
    <source>
        <dbReference type="ARBA" id="ARBA00007476"/>
    </source>
</evidence>
<dbReference type="EC" id="3.1.7.2" evidence="3"/>
<dbReference type="GO" id="GO:0008893">
    <property type="term" value="F:guanosine-3',5'-bis(diphosphate) 3'-diphosphatase activity"/>
    <property type="evidence" value="ECO:0007669"/>
    <property type="project" value="UniProtKB-EC"/>
</dbReference>
<dbReference type="PROSITE" id="PS51831">
    <property type="entry name" value="HD"/>
    <property type="match status" value="1"/>
</dbReference>
<sequence>MVLSRSDDEVRAILNPRVSSDKNAVDLIIHAWHFAQEAHGKQQRHSGEPHTEHLFETAKYLSDLGMGTPTIVAGILHDTLEDTRATESDLKREFGEEIAFLVVGVTKLEKQRHGLAIYQAENLRRFFISAAKDPRILIIKLCDRLHNMETLQYLPPKKRVLIAQETLDIYVPVAERLGMNVMKRELEDLAFMNIDSKTYIENERLFSERIAKRNGALNEARTLLKEYLDKVSNFNVKIILRKKGKYSFHQKILRKGSTESEVNDIITLQVVVPNTSDCYVTLGHIHAFWKPIPAKVKDYISFPKPNGYQCLRTAVDAENLGTIEIQIYSEQMYGWAQYGIVTDLIHNEPLSPHRSLRERMKKAFSFLNKPKKHLLIPNSVNVNL</sequence>
<protein>
    <submittedName>
        <fullName evidence="3">Guanosine-3',5'-bis(Diphosphate) 3'-pyrophosphohydrolase / GTP pyrophosphokinase, (P)ppGpp synthetase II</fullName>
        <ecNumber evidence="3">2.7.6.5</ecNumber>
        <ecNumber evidence="3">3.1.7.2</ecNumber>
    </submittedName>
</protein>
<dbReference type="CDD" id="cd00077">
    <property type="entry name" value="HDc"/>
    <property type="match status" value="1"/>
</dbReference>
<dbReference type="CDD" id="cd05399">
    <property type="entry name" value="NT_Rel-Spo_like"/>
    <property type="match status" value="1"/>
</dbReference>
<dbReference type="EC" id="2.7.6.5" evidence="3"/>
<reference evidence="3" key="1">
    <citation type="submission" date="2018-06" db="EMBL/GenBank/DDBJ databases">
        <authorList>
            <person name="Zhirakovskaya E."/>
        </authorList>
    </citation>
    <scope>NUCLEOTIDE SEQUENCE</scope>
</reference>
<dbReference type="GO" id="GO:0015969">
    <property type="term" value="P:guanosine tetraphosphate metabolic process"/>
    <property type="evidence" value="ECO:0007669"/>
    <property type="project" value="InterPro"/>
</dbReference>
<dbReference type="SMART" id="SM00954">
    <property type="entry name" value="RelA_SpoT"/>
    <property type="match status" value="1"/>
</dbReference>
<dbReference type="InterPro" id="IPR003607">
    <property type="entry name" value="HD/PDEase_dom"/>
</dbReference>
<dbReference type="InterPro" id="IPR007685">
    <property type="entry name" value="RelA_SpoT"/>
</dbReference>
<keyword evidence="3" id="KW-0378">Hydrolase</keyword>
<comment type="similarity">
    <text evidence="1">Belongs to the RelA/SpoT family.</text>
</comment>
<keyword evidence="3" id="KW-0418">Kinase</keyword>